<dbReference type="SUPFAM" id="SSF53850">
    <property type="entry name" value="Periplasmic binding protein-like II"/>
    <property type="match status" value="1"/>
</dbReference>
<keyword evidence="3" id="KW-0238">DNA-binding</keyword>
<evidence type="ECO:0000259" key="5">
    <source>
        <dbReference type="PROSITE" id="PS50931"/>
    </source>
</evidence>
<dbReference type="PRINTS" id="PR00039">
    <property type="entry name" value="HTHLYSR"/>
</dbReference>
<dbReference type="SUPFAM" id="SSF46785">
    <property type="entry name" value="Winged helix' DNA-binding domain"/>
    <property type="match status" value="1"/>
</dbReference>
<organism evidence="6 7">
    <name type="scientific">Levilactobacillus acidifarinae DSM 19394 = JCM 15949</name>
    <dbReference type="NCBI Taxonomy" id="1423715"/>
    <lineage>
        <taxon>Bacteria</taxon>
        <taxon>Bacillati</taxon>
        <taxon>Bacillota</taxon>
        <taxon>Bacilli</taxon>
        <taxon>Lactobacillales</taxon>
        <taxon>Lactobacillaceae</taxon>
        <taxon>Levilactobacillus</taxon>
    </lineage>
</organism>
<protein>
    <recommendedName>
        <fullName evidence="5">HTH lysR-type domain-containing protein</fullName>
    </recommendedName>
</protein>
<dbReference type="Proteomes" id="UP000051955">
    <property type="component" value="Unassembled WGS sequence"/>
</dbReference>
<dbReference type="Pfam" id="PF00126">
    <property type="entry name" value="HTH_1"/>
    <property type="match status" value="1"/>
</dbReference>
<dbReference type="CDD" id="cd05466">
    <property type="entry name" value="PBP2_LTTR_substrate"/>
    <property type="match status" value="1"/>
</dbReference>
<accession>A0A0R1LQB7</accession>
<dbReference type="PROSITE" id="PS50931">
    <property type="entry name" value="HTH_LYSR"/>
    <property type="match status" value="1"/>
</dbReference>
<dbReference type="Gene3D" id="1.10.10.10">
    <property type="entry name" value="Winged helix-like DNA-binding domain superfamily/Winged helix DNA-binding domain"/>
    <property type="match status" value="1"/>
</dbReference>
<evidence type="ECO:0000313" key="6">
    <source>
        <dbReference type="EMBL" id="KRK94426.1"/>
    </source>
</evidence>
<evidence type="ECO:0000256" key="2">
    <source>
        <dbReference type="ARBA" id="ARBA00023015"/>
    </source>
</evidence>
<dbReference type="InterPro" id="IPR036390">
    <property type="entry name" value="WH_DNA-bd_sf"/>
</dbReference>
<proteinExistence type="inferred from homology"/>
<dbReference type="InterPro" id="IPR000847">
    <property type="entry name" value="LysR_HTH_N"/>
</dbReference>
<dbReference type="PANTHER" id="PTHR30419">
    <property type="entry name" value="HTH-TYPE TRANSCRIPTIONAL REGULATOR YBHD"/>
    <property type="match status" value="1"/>
</dbReference>
<dbReference type="STRING" id="1423715.FD25_GL000386"/>
<comment type="caution">
    <text evidence="6">The sequence shown here is derived from an EMBL/GenBank/DDBJ whole genome shotgun (WGS) entry which is preliminary data.</text>
</comment>
<name>A0A0R1LQB7_9LACO</name>
<evidence type="ECO:0000313" key="7">
    <source>
        <dbReference type="Proteomes" id="UP000051955"/>
    </source>
</evidence>
<dbReference type="InterPro" id="IPR036388">
    <property type="entry name" value="WH-like_DNA-bd_sf"/>
</dbReference>
<dbReference type="Pfam" id="PF03466">
    <property type="entry name" value="LysR_substrate"/>
    <property type="match status" value="1"/>
</dbReference>
<dbReference type="RefSeq" id="WP_057803354.1">
    <property type="nucleotide sequence ID" value="NZ_AZDV01000026.1"/>
</dbReference>
<keyword evidence="4" id="KW-0804">Transcription</keyword>
<sequence length="300" mass="33790">METKHLQYFLKIIQEGSLSSAANKLHMSQPTLSRQLKSLEEELNTTLFIRGHRELILTKSGKIFQRKAEQLLKILDQTKSEIQQTDTTELVGTITIGCTQTNVAKFMSKVIALFKNEHPSVKFNIYDLSVKDIKSYLDDGMLDIGFIMNPSDTDRFNVIQLDMVDNWGIIVPNYSQFSNKSSFEIKDIQKLPLLIPQNLVIQLDLLNQMKLKANLMNVVGTQNLVTNSLNLCRQGTADILCTSGALPENIADLKFIPIKSLPDISHSVIWKKGISQESATKKFLSLIKHNSNLATPQSEI</sequence>
<dbReference type="PATRIC" id="fig|1423715.3.peg.401"/>
<dbReference type="InterPro" id="IPR005119">
    <property type="entry name" value="LysR_subst-bd"/>
</dbReference>
<dbReference type="Gene3D" id="3.40.190.290">
    <property type="match status" value="1"/>
</dbReference>
<dbReference type="GO" id="GO:0005829">
    <property type="term" value="C:cytosol"/>
    <property type="evidence" value="ECO:0007669"/>
    <property type="project" value="TreeGrafter"/>
</dbReference>
<gene>
    <name evidence="6" type="ORF">FD25_GL000386</name>
</gene>
<evidence type="ECO:0000256" key="3">
    <source>
        <dbReference type="ARBA" id="ARBA00023125"/>
    </source>
</evidence>
<dbReference type="GO" id="GO:0003677">
    <property type="term" value="F:DNA binding"/>
    <property type="evidence" value="ECO:0007669"/>
    <property type="project" value="UniProtKB-KW"/>
</dbReference>
<dbReference type="OrthoDB" id="9803735at2"/>
<reference evidence="6 7" key="1">
    <citation type="journal article" date="2015" name="Genome Announc.">
        <title>Expanding the biotechnology potential of lactobacilli through comparative genomics of 213 strains and associated genera.</title>
        <authorList>
            <person name="Sun Z."/>
            <person name="Harris H.M."/>
            <person name="McCann A."/>
            <person name="Guo C."/>
            <person name="Argimon S."/>
            <person name="Zhang W."/>
            <person name="Yang X."/>
            <person name="Jeffery I.B."/>
            <person name="Cooney J.C."/>
            <person name="Kagawa T.F."/>
            <person name="Liu W."/>
            <person name="Song Y."/>
            <person name="Salvetti E."/>
            <person name="Wrobel A."/>
            <person name="Rasinkangas P."/>
            <person name="Parkhill J."/>
            <person name="Rea M.C."/>
            <person name="O'Sullivan O."/>
            <person name="Ritari J."/>
            <person name="Douillard F.P."/>
            <person name="Paul Ross R."/>
            <person name="Yang R."/>
            <person name="Briner A.E."/>
            <person name="Felis G.E."/>
            <person name="de Vos W.M."/>
            <person name="Barrangou R."/>
            <person name="Klaenhammer T.R."/>
            <person name="Caufield P.W."/>
            <person name="Cui Y."/>
            <person name="Zhang H."/>
            <person name="O'Toole P.W."/>
        </authorList>
    </citation>
    <scope>NUCLEOTIDE SEQUENCE [LARGE SCALE GENOMIC DNA]</scope>
    <source>
        <strain evidence="6 7">DSM 19394</strain>
    </source>
</reference>
<dbReference type="PANTHER" id="PTHR30419:SF8">
    <property type="entry name" value="NITROGEN ASSIMILATION TRANSCRIPTIONAL ACTIVATOR-RELATED"/>
    <property type="match status" value="1"/>
</dbReference>
<comment type="similarity">
    <text evidence="1">Belongs to the LysR transcriptional regulatory family.</text>
</comment>
<evidence type="ECO:0000256" key="4">
    <source>
        <dbReference type="ARBA" id="ARBA00023163"/>
    </source>
</evidence>
<dbReference type="AlphaFoldDB" id="A0A0R1LQB7"/>
<evidence type="ECO:0000256" key="1">
    <source>
        <dbReference type="ARBA" id="ARBA00009437"/>
    </source>
</evidence>
<keyword evidence="7" id="KW-1185">Reference proteome</keyword>
<dbReference type="EMBL" id="AZDV01000026">
    <property type="protein sequence ID" value="KRK94426.1"/>
    <property type="molecule type" value="Genomic_DNA"/>
</dbReference>
<dbReference type="FunFam" id="1.10.10.10:FF:000001">
    <property type="entry name" value="LysR family transcriptional regulator"/>
    <property type="match status" value="1"/>
</dbReference>
<feature type="domain" description="HTH lysR-type" evidence="5">
    <location>
        <begin position="1"/>
        <end position="58"/>
    </location>
</feature>
<dbReference type="GO" id="GO:0003700">
    <property type="term" value="F:DNA-binding transcription factor activity"/>
    <property type="evidence" value="ECO:0007669"/>
    <property type="project" value="InterPro"/>
</dbReference>
<dbReference type="InterPro" id="IPR050950">
    <property type="entry name" value="HTH-type_LysR_regulators"/>
</dbReference>
<keyword evidence="2" id="KW-0805">Transcription regulation</keyword>